<dbReference type="NCBIfam" id="TIGR01970">
    <property type="entry name" value="DEAH_box_HrpB"/>
    <property type="match status" value="1"/>
</dbReference>
<dbReference type="InterPro" id="IPR027417">
    <property type="entry name" value="P-loop_NTPase"/>
</dbReference>
<accession>A0ABP6ZKR4</accession>
<dbReference type="PANTHER" id="PTHR43519:SF1">
    <property type="entry name" value="ATP-DEPENDENT RNA HELICASE HRPB"/>
    <property type="match status" value="1"/>
</dbReference>
<dbReference type="Proteomes" id="UP001501074">
    <property type="component" value="Unassembled WGS sequence"/>
</dbReference>
<evidence type="ECO:0000313" key="7">
    <source>
        <dbReference type="Proteomes" id="UP001501074"/>
    </source>
</evidence>
<gene>
    <name evidence="6" type="primary">hrpB</name>
    <name evidence="6" type="ORF">GCM10022223_30150</name>
</gene>
<comment type="caution">
    <text evidence="6">The sequence shown here is derived from an EMBL/GenBank/DDBJ whole genome shotgun (WGS) entry which is preliminary data.</text>
</comment>
<dbReference type="GO" id="GO:0004386">
    <property type="term" value="F:helicase activity"/>
    <property type="evidence" value="ECO:0007669"/>
    <property type="project" value="UniProtKB-KW"/>
</dbReference>
<keyword evidence="2 6" id="KW-0067">ATP-binding</keyword>
<keyword evidence="2 6" id="KW-0547">Nucleotide-binding</keyword>
<sequence length="836" mass="88444">MLLATAERALGSALPISSTIPTLLAALTSAGAGVLVSPPGTGKTTLVPLALADAVEGRVVVAEPRRVAARAAARRMAWLLGEEVGDRVGYSVRGERRVGRRTRVEVVTTGLLVRRLLSDAELPGTAVVLLDECHERHLDTDLALAFSAEVRSALRPDLWLLAASATADSDRMAALLGNAPVIGADAPLFSVNPVWCPPTGPVDPPHGLRVDPRLLDHVASVVRRALAETTGDVLVFLPGAGEIEGVARRLSSVGAEVLRLHGRLSGRDQDAVLTGGRSRRRVVLSTSVAESSLTVPGVRCVVDAGLARVPRTDLSRGLSGLATVRVSSSSAHQRAGRAGREAPGVVYRCWSQAEHDRLPAHPAPEVDVADLTGFALSLAVWGSPDPATLPLPSQPPASAMAVARQTLQALGAVSDDGRVTDRGTRLTTAGVHPRLARALLDGAARVGARRSSEIVALLADDSLGGGTDDLAAAWRRLRNAGAGDPLAARWRDEVRRLRSAIPEGPVRDQADVPGDDLAAGLVTGLAFPERIARLRRTGGYLMSGGTGAGLSPGSGLTGISWLAVAVAQRQAGAQAARVRLAAAIDETTALEAGGEMLRTVDEVVWSGGDVVARQRDLLGSIVLSERPLKNPATPLVQEALRAGMEKEGLGLLRWTPAALHLRARLALLHRALDWPDVSDAALLERAQEWLLSARRRSDLQRVDLVQALRGLLDHRERAQLDALAPERIVVPSSSNIALTYSDDLTDPADPVLAVRLQEVFGWAAAPRIADGRVPVVLHLLSPAGRALAVTSDLESFWQNAYPGVRSEMRGRYPKHPWPDDPASAVPTKRTKHPARR</sequence>
<dbReference type="SUPFAM" id="SSF52540">
    <property type="entry name" value="P-loop containing nucleoside triphosphate hydrolases"/>
    <property type="match status" value="1"/>
</dbReference>
<dbReference type="InterPro" id="IPR013689">
    <property type="entry name" value="RNA_helicase_ATP-dep_HrpB_C"/>
</dbReference>
<protein>
    <submittedName>
        <fullName evidence="6">ATP-dependent helicase HrpB</fullName>
    </submittedName>
</protein>
<name>A0ABP6ZKR4_9ACTN</name>
<organism evidence="6 7">
    <name type="scientific">Kineosporia mesophila</name>
    <dbReference type="NCBI Taxonomy" id="566012"/>
    <lineage>
        <taxon>Bacteria</taxon>
        <taxon>Bacillati</taxon>
        <taxon>Actinomycetota</taxon>
        <taxon>Actinomycetes</taxon>
        <taxon>Kineosporiales</taxon>
        <taxon>Kineosporiaceae</taxon>
        <taxon>Kineosporia</taxon>
    </lineage>
</organism>
<feature type="domain" description="Helicase ATP-binding" evidence="4">
    <location>
        <begin position="24"/>
        <end position="185"/>
    </location>
</feature>
<evidence type="ECO:0000259" key="5">
    <source>
        <dbReference type="PROSITE" id="PS51194"/>
    </source>
</evidence>
<proteinExistence type="predicted"/>
<keyword evidence="7" id="KW-1185">Reference proteome</keyword>
<dbReference type="Pfam" id="PF08482">
    <property type="entry name" value="HrpB_C"/>
    <property type="match status" value="1"/>
</dbReference>
<evidence type="ECO:0000256" key="2">
    <source>
        <dbReference type="ARBA" id="ARBA00022806"/>
    </source>
</evidence>
<dbReference type="Gene3D" id="1.20.120.1080">
    <property type="match status" value="1"/>
</dbReference>
<keyword evidence="1" id="KW-0378">Hydrolase</keyword>
<dbReference type="Gene3D" id="3.40.50.300">
    <property type="entry name" value="P-loop containing nucleotide triphosphate hydrolases"/>
    <property type="match status" value="2"/>
</dbReference>
<dbReference type="SMART" id="SM00490">
    <property type="entry name" value="HELICc"/>
    <property type="match status" value="1"/>
</dbReference>
<dbReference type="SMART" id="SM00487">
    <property type="entry name" value="DEXDc"/>
    <property type="match status" value="1"/>
</dbReference>
<dbReference type="PROSITE" id="PS51192">
    <property type="entry name" value="HELICASE_ATP_BIND_1"/>
    <property type="match status" value="1"/>
</dbReference>
<dbReference type="RefSeq" id="WP_231482125.1">
    <property type="nucleotide sequence ID" value="NZ_BAAAZO010000004.1"/>
</dbReference>
<dbReference type="InterPro" id="IPR010225">
    <property type="entry name" value="HrpB"/>
</dbReference>
<dbReference type="Pfam" id="PF00271">
    <property type="entry name" value="Helicase_C"/>
    <property type="match status" value="1"/>
</dbReference>
<dbReference type="EMBL" id="BAAAZO010000004">
    <property type="protein sequence ID" value="GAA3612022.1"/>
    <property type="molecule type" value="Genomic_DNA"/>
</dbReference>
<feature type="domain" description="Helicase C-terminal" evidence="5">
    <location>
        <begin position="213"/>
        <end position="382"/>
    </location>
</feature>
<dbReference type="CDD" id="cd18791">
    <property type="entry name" value="SF2_C_RHA"/>
    <property type="match status" value="1"/>
</dbReference>
<evidence type="ECO:0000313" key="6">
    <source>
        <dbReference type="EMBL" id="GAA3612022.1"/>
    </source>
</evidence>
<reference evidence="7" key="1">
    <citation type="journal article" date="2019" name="Int. J. Syst. Evol. Microbiol.">
        <title>The Global Catalogue of Microorganisms (GCM) 10K type strain sequencing project: providing services to taxonomists for standard genome sequencing and annotation.</title>
        <authorList>
            <consortium name="The Broad Institute Genomics Platform"/>
            <consortium name="The Broad Institute Genome Sequencing Center for Infectious Disease"/>
            <person name="Wu L."/>
            <person name="Ma J."/>
        </authorList>
    </citation>
    <scope>NUCLEOTIDE SEQUENCE [LARGE SCALE GENOMIC DNA]</scope>
    <source>
        <strain evidence="7">JCM 16902</strain>
    </source>
</reference>
<feature type="region of interest" description="Disordered" evidence="3">
    <location>
        <begin position="812"/>
        <end position="836"/>
    </location>
</feature>
<dbReference type="InterPro" id="IPR014001">
    <property type="entry name" value="Helicase_ATP-bd"/>
</dbReference>
<evidence type="ECO:0000256" key="1">
    <source>
        <dbReference type="ARBA" id="ARBA00022801"/>
    </source>
</evidence>
<dbReference type="PIRSF" id="PIRSF005496">
    <property type="entry name" value="ATP_hel_hrpB"/>
    <property type="match status" value="1"/>
</dbReference>
<dbReference type="PROSITE" id="PS51194">
    <property type="entry name" value="HELICASE_CTER"/>
    <property type="match status" value="1"/>
</dbReference>
<dbReference type="PANTHER" id="PTHR43519">
    <property type="entry name" value="ATP-DEPENDENT RNA HELICASE HRPB"/>
    <property type="match status" value="1"/>
</dbReference>
<evidence type="ECO:0000259" key="4">
    <source>
        <dbReference type="PROSITE" id="PS51192"/>
    </source>
</evidence>
<dbReference type="InterPro" id="IPR007502">
    <property type="entry name" value="Helicase-assoc_dom"/>
</dbReference>
<dbReference type="InterPro" id="IPR001650">
    <property type="entry name" value="Helicase_C-like"/>
</dbReference>
<evidence type="ECO:0000256" key="3">
    <source>
        <dbReference type="SAM" id="MobiDB-lite"/>
    </source>
</evidence>
<keyword evidence="2 6" id="KW-0347">Helicase</keyword>
<dbReference type="SMART" id="SM00847">
    <property type="entry name" value="HA2"/>
    <property type="match status" value="1"/>
</dbReference>